<proteinExistence type="predicted"/>
<dbReference type="GO" id="GO:0005737">
    <property type="term" value="C:cytoplasm"/>
    <property type="evidence" value="ECO:0007669"/>
    <property type="project" value="TreeGrafter"/>
</dbReference>
<dbReference type="AlphaFoldDB" id="A0AAW0SB60"/>
<dbReference type="GO" id="GO:0005634">
    <property type="term" value="C:nucleus"/>
    <property type="evidence" value="ECO:0007669"/>
    <property type="project" value="TreeGrafter"/>
</dbReference>
<dbReference type="PROSITE" id="PS50143">
    <property type="entry name" value="BIR_REPEAT_2"/>
    <property type="match status" value="1"/>
</dbReference>
<comment type="caution">
    <text evidence="1">The sequence shown here is derived from an EMBL/GenBank/DDBJ whole genome shotgun (WGS) entry which is preliminary data.</text>
</comment>
<reference evidence="1 2" key="1">
    <citation type="submission" date="2023-03" db="EMBL/GenBank/DDBJ databases">
        <title>High-quality genome of Scylla paramamosain provides insights in environmental adaptation.</title>
        <authorList>
            <person name="Zhang L."/>
        </authorList>
    </citation>
    <scope>NUCLEOTIDE SEQUENCE [LARGE SCALE GENOMIC DNA]</scope>
    <source>
        <strain evidence="1">LZ_2023a</strain>
        <tissue evidence="1">Muscle</tissue>
    </source>
</reference>
<dbReference type="GO" id="GO:0031398">
    <property type="term" value="P:positive regulation of protein ubiquitination"/>
    <property type="evidence" value="ECO:0007669"/>
    <property type="project" value="TreeGrafter"/>
</dbReference>
<gene>
    <name evidence="1" type="ORF">O3P69_014203</name>
</gene>
<dbReference type="SUPFAM" id="SSF57924">
    <property type="entry name" value="Inhibitor of apoptosis (IAP) repeat"/>
    <property type="match status" value="2"/>
</dbReference>
<dbReference type="Pfam" id="PF00653">
    <property type="entry name" value="BIR"/>
    <property type="match status" value="2"/>
</dbReference>
<dbReference type="Proteomes" id="UP001487740">
    <property type="component" value="Unassembled WGS sequence"/>
</dbReference>
<evidence type="ECO:0000313" key="2">
    <source>
        <dbReference type="Proteomes" id="UP001487740"/>
    </source>
</evidence>
<dbReference type="PANTHER" id="PTHR10044:SF139">
    <property type="entry name" value="DEATH-ASSOCIATED INHIBITOR OF APOPTOSIS 2"/>
    <property type="match status" value="1"/>
</dbReference>
<protein>
    <submittedName>
        <fullName evidence="1">Uncharacterized protein</fullName>
    </submittedName>
</protein>
<dbReference type="GO" id="GO:0051726">
    <property type="term" value="P:regulation of cell cycle"/>
    <property type="evidence" value="ECO:0007669"/>
    <property type="project" value="TreeGrafter"/>
</dbReference>
<keyword evidence="2" id="KW-1185">Reference proteome</keyword>
<organism evidence="1 2">
    <name type="scientific">Scylla paramamosain</name>
    <name type="common">Mud crab</name>
    <dbReference type="NCBI Taxonomy" id="85552"/>
    <lineage>
        <taxon>Eukaryota</taxon>
        <taxon>Metazoa</taxon>
        <taxon>Ecdysozoa</taxon>
        <taxon>Arthropoda</taxon>
        <taxon>Crustacea</taxon>
        <taxon>Multicrustacea</taxon>
        <taxon>Malacostraca</taxon>
        <taxon>Eumalacostraca</taxon>
        <taxon>Eucarida</taxon>
        <taxon>Decapoda</taxon>
        <taxon>Pleocyemata</taxon>
        <taxon>Brachyura</taxon>
        <taxon>Eubrachyura</taxon>
        <taxon>Portunoidea</taxon>
        <taxon>Portunidae</taxon>
        <taxon>Portuninae</taxon>
        <taxon>Scylla</taxon>
    </lineage>
</organism>
<dbReference type="PANTHER" id="PTHR10044">
    <property type="entry name" value="INHIBITOR OF APOPTOSIS"/>
    <property type="match status" value="1"/>
</dbReference>
<dbReference type="GO" id="GO:0061630">
    <property type="term" value="F:ubiquitin protein ligase activity"/>
    <property type="evidence" value="ECO:0007669"/>
    <property type="project" value="TreeGrafter"/>
</dbReference>
<dbReference type="GO" id="GO:0043066">
    <property type="term" value="P:negative regulation of apoptotic process"/>
    <property type="evidence" value="ECO:0007669"/>
    <property type="project" value="TreeGrafter"/>
</dbReference>
<dbReference type="InterPro" id="IPR001370">
    <property type="entry name" value="BIR_rpt"/>
</dbReference>
<dbReference type="InterPro" id="IPR050784">
    <property type="entry name" value="IAP"/>
</dbReference>
<dbReference type="EMBL" id="JARAKH010006380">
    <property type="protein sequence ID" value="KAK8371997.1"/>
    <property type="molecule type" value="Genomic_DNA"/>
</dbReference>
<dbReference type="GO" id="GO:0043027">
    <property type="term" value="F:cysteine-type endopeptidase inhibitor activity involved in apoptotic process"/>
    <property type="evidence" value="ECO:0007669"/>
    <property type="project" value="TreeGrafter"/>
</dbReference>
<dbReference type="Gene3D" id="1.10.1170.10">
    <property type="entry name" value="Inhibitor Of Apoptosis Protein (2mihbC-IAP-1), Chain A"/>
    <property type="match status" value="2"/>
</dbReference>
<name>A0AAW0SB60_SCYPA</name>
<sequence>MPSRHANATRFSPYEALPSLIQLLAHVAFFLTTSMFSIALRSRSSSFSSPICCCFETSSPHVAIFSSTEWNHLLKRGGVILLIVETAAVSRVTSSMASPFIDNIEGSLVFESERLKTFFEPRVDGTCGSVKFWSAAADITPEELAKDRFYFLKKDDQCTCIFCRGIVGATFRCPSANTSSPFDGYKEKMSSAGFYLTCLSGHVRCFKCGVGLRNWLDSMDPL</sequence>
<evidence type="ECO:0000313" key="1">
    <source>
        <dbReference type="EMBL" id="KAK8371997.1"/>
    </source>
</evidence>
<accession>A0AAW0SB60</accession>